<proteinExistence type="predicted"/>
<dbReference type="NCBIfam" id="TIGR03618">
    <property type="entry name" value="Rv1155_F420"/>
    <property type="match status" value="1"/>
</dbReference>
<comment type="caution">
    <text evidence="3">The sequence shown here is derived from an EMBL/GenBank/DDBJ whole genome shotgun (WGS) entry which is preliminary data.</text>
</comment>
<dbReference type="RefSeq" id="WP_311665620.1">
    <property type="nucleotide sequence ID" value="NZ_JAVREO010000003.1"/>
</dbReference>
<name>A0ABU2JM69_9ACTN</name>
<gene>
    <name evidence="3" type="ORF">RM844_06055</name>
</gene>
<dbReference type="PANTHER" id="PTHR35176:SF6">
    <property type="entry name" value="HEME OXYGENASE HI_0854-RELATED"/>
    <property type="match status" value="1"/>
</dbReference>
<dbReference type="Pfam" id="PF01243">
    <property type="entry name" value="PNPOx_N"/>
    <property type="match status" value="1"/>
</dbReference>
<dbReference type="Gene3D" id="2.30.110.10">
    <property type="entry name" value="Electron Transport, Fmn-binding Protein, Chain A"/>
    <property type="match status" value="1"/>
</dbReference>
<feature type="domain" description="Pyridoxamine 5'-phosphate oxidase N-terminal" evidence="2">
    <location>
        <begin position="17"/>
        <end position="138"/>
    </location>
</feature>
<evidence type="ECO:0000259" key="2">
    <source>
        <dbReference type="Pfam" id="PF01243"/>
    </source>
</evidence>
<dbReference type="InterPro" id="IPR011576">
    <property type="entry name" value="Pyridox_Oxase_N"/>
</dbReference>
<dbReference type="SUPFAM" id="SSF50475">
    <property type="entry name" value="FMN-binding split barrel"/>
    <property type="match status" value="1"/>
</dbReference>
<dbReference type="Proteomes" id="UP001183410">
    <property type="component" value="Unassembled WGS sequence"/>
</dbReference>
<accession>A0ABU2JM69</accession>
<evidence type="ECO:0000313" key="3">
    <source>
        <dbReference type="EMBL" id="MDT0265851.1"/>
    </source>
</evidence>
<evidence type="ECO:0000313" key="4">
    <source>
        <dbReference type="Proteomes" id="UP001183410"/>
    </source>
</evidence>
<keyword evidence="4" id="KW-1185">Reference proteome</keyword>
<dbReference type="InterPro" id="IPR012349">
    <property type="entry name" value="Split_barrel_FMN-bd"/>
</dbReference>
<keyword evidence="1" id="KW-0560">Oxidoreductase</keyword>
<reference evidence="4" key="1">
    <citation type="submission" date="2023-07" db="EMBL/GenBank/DDBJ databases">
        <title>30 novel species of actinomycetes from the DSMZ collection.</title>
        <authorList>
            <person name="Nouioui I."/>
        </authorList>
    </citation>
    <scope>NUCLEOTIDE SEQUENCE [LARGE SCALE GENOMIC DNA]</scope>
    <source>
        <strain evidence="4">DSM 44915</strain>
    </source>
</reference>
<dbReference type="EMBL" id="JAVREO010000003">
    <property type="protein sequence ID" value="MDT0265851.1"/>
    <property type="molecule type" value="Genomic_DNA"/>
</dbReference>
<dbReference type="InterPro" id="IPR019920">
    <property type="entry name" value="F420-binding_dom_put"/>
</dbReference>
<dbReference type="InterPro" id="IPR052019">
    <property type="entry name" value="F420H2_bilvrd_red/Heme_oxyg"/>
</dbReference>
<organism evidence="3 4">
    <name type="scientific">Streptomyces chisholmiae</name>
    <dbReference type="NCBI Taxonomy" id="3075540"/>
    <lineage>
        <taxon>Bacteria</taxon>
        <taxon>Bacillati</taxon>
        <taxon>Actinomycetota</taxon>
        <taxon>Actinomycetes</taxon>
        <taxon>Kitasatosporales</taxon>
        <taxon>Streptomycetaceae</taxon>
        <taxon>Streptomyces</taxon>
    </lineage>
</organism>
<evidence type="ECO:0000256" key="1">
    <source>
        <dbReference type="ARBA" id="ARBA00023002"/>
    </source>
</evidence>
<sequence>MSNTSGPAEPSPPVKLDATVRELVEGRNFAVVATLNPDGGPQTSVVWVGIERDAVVFSTTAGRRKARNLARDPRVSLTVYDRANPYRSVEIRGTAELLPDPDKALPRRLSQRYLGEDPPPEPADVVRLVVRVTARKVIAISL</sequence>
<protein>
    <submittedName>
        <fullName evidence="3">PPOX class F420-dependent oxidoreductase</fullName>
    </submittedName>
</protein>
<dbReference type="PANTHER" id="PTHR35176">
    <property type="entry name" value="HEME OXYGENASE HI_0854-RELATED"/>
    <property type="match status" value="1"/>
</dbReference>